<sequence length="95" mass="10792">MFFFIIFLILFNMRGLVHIVLKFFAGASGLTCFFFFVGYYLQRREATADEAALSFTLLIAIGEGVFSICCMSAMWGYDALLFRLAPPGYDLILFE</sequence>
<keyword evidence="3" id="KW-1185">Reference proteome</keyword>
<feature type="transmembrane region" description="Helical" evidence="1">
    <location>
        <begin position="53"/>
        <end position="77"/>
    </location>
</feature>
<gene>
    <name evidence="2" type="ORF">MCU_01325</name>
</gene>
<protein>
    <submittedName>
        <fullName evidence="2">Uncharacterized protein</fullName>
    </submittedName>
</protein>
<comment type="caution">
    <text evidence="2">The sequence shown here is derived from an EMBL/GenBank/DDBJ whole genome shotgun (WGS) entry which is preliminary data.</text>
</comment>
<proteinExistence type="predicted"/>
<evidence type="ECO:0000313" key="2">
    <source>
        <dbReference type="EMBL" id="EJF82730.1"/>
    </source>
</evidence>
<dbReference type="RefSeq" id="WP_005774580.1">
    <property type="nucleotide sequence ID" value="NZ_JH725141.1"/>
</dbReference>
<evidence type="ECO:0000256" key="1">
    <source>
        <dbReference type="SAM" id="Phobius"/>
    </source>
</evidence>
<keyword evidence="1" id="KW-0812">Transmembrane</keyword>
<organism evidence="2 3">
    <name type="scientific">Bartonella elizabethae Re6043vi</name>
    <dbReference type="NCBI Taxonomy" id="1094554"/>
    <lineage>
        <taxon>Bacteria</taxon>
        <taxon>Pseudomonadati</taxon>
        <taxon>Pseudomonadota</taxon>
        <taxon>Alphaproteobacteria</taxon>
        <taxon>Hyphomicrobiales</taxon>
        <taxon>Bartonellaceae</taxon>
        <taxon>Bartonella</taxon>
    </lineage>
</organism>
<evidence type="ECO:0000313" key="3">
    <source>
        <dbReference type="Proteomes" id="UP000008942"/>
    </source>
</evidence>
<name>A0ABN0GJ41_BAREL</name>
<keyword evidence="1" id="KW-0472">Membrane</keyword>
<accession>A0ABN0GJ41</accession>
<feature type="transmembrane region" description="Helical" evidence="1">
    <location>
        <begin position="20"/>
        <end position="41"/>
    </location>
</feature>
<reference evidence="2 3" key="1">
    <citation type="submission" date="2012-03" db="EMBL/GenBank/DDBJ databases">
        <title>The Genome Sequence of Bartonella elizabethae Re6043vi.</title>
        <authorList>
            <consortium name="The Broad Institute Genome Sequencing Platform"/>
            <consortium name="The Broad Institute Genome Sequencing Center for Infectious Disease"/>
            <person name="Feldgarden M."/>
            <person name="Kirby J."/>
            <person name="Kosoy M."/>
            <person name="Birtles R."/>
            <person name="Probert W.S."/>
            <person name="Chiaraviglio L."/>
            <person name="Young S.K."/>
            <person name="Zeng Q."/>
            <person name="Gargeya S."/>
            <person name="Fitzgerald M."/>
            <person name="Haas B."/>
            <person name="Abouelleil A."/>
            <person name="Alvarado L."/>
            <person name="Arachchi H.M."/>
            <person name="Berlin A."/>
            <person name="Chapman S.B."/>
            <person name="Gearin G."/>
            <person name="Goldberg J."/>
            <person name="Griggs A."/>
            <person name="Gujja S."/>
            <person name="Hansen M."/>
            <person name="Heiman D."/>
            <person name="Howarth C."/>
            <person name="Larimer J."/>
            <person name="Lui A."/>
            <person name="MacDonald P.J.P."/>
            <person name="McCowen C."/>
            <person name="Montmayeur A."/>
            <person name="Murphy C."/>
            <person name="Neiman D."/>
            <person name="Pearson M."/>
            <person name="Priest M."/>
            <person name="Roberts A."/>
            <person name="Saif S."/>
            <person name="Shea T."/>
            <person name="Sisk P."/>
            <person name="Stolte C."/>
            <person name="Sykes S."/>
            <person name="Wortman J."/>
            <person name="Nusbaum C."/>
            <person name="Birren B."/>
        </authorList>
    </citation>
    <scope>NUCLEOTIDE SEQUENCE [LARGE SCALE GENOMIC DNA]</scope>
    <source>
        <strain evidence="2 3">Re6043vi</strain>
    </source>
</reference>
<dbReference type="EMBL" id="AILW01000012">
    <property type="protein sequence ID" value="EJF82730.1"/>
    <property type="molecule type" value="Genomic_DNA"/>
</dbReference>
<keyword evidence="1" id="KW-1133">Transmembrane helix</keyword>
<dbReference type="Proteomes" id="UP000008942">
    <property type="component" value="Unassembled WGS sequence"/>
</dbReference>